<sequence length="215" mass="23761">MKKLFFTVLGLLFVVLGFAQQRDPKAKALLDEVSAKFKSYKSVMVNFAYQINNSAGKVLSKKTGTVQMKGNKYIIDLGSNKIISDGETIWNYDPAAKEVTVNSASASDNTITPQKLYTDFYSKDFMYAMQKDDKVGGKAVNKVVLQPIDKSKPVSLIYLAIDKATKNIIGATIVEKSGNRYIYSVSDFKTNVVASDANFTFDASKYPGVEVIDLR</sequence>
<dbReference type="Proteomes" id="UP001357452">
    <property type="component" value="Unassembled WGS sequence"/>
</dbReference>
<dbReference type="CDD" id="cd16325">
    <property type="entry name" value="LolA"/>
    <property type="match status" value="1"/>
</dbReference>
<dbReference type="Pfam" id="PF03548">
    <property type="entry name" value="LolA"/>
    <property type="match status" value="1"/>
</dbReference>
<dbReference type="RefSeq" id="WP_330973677.1">
    <property type="nucleotide sequence ID" value="NZ_JAZGLY010000002.1"/>
</dbReference>
<protein>
    <submittedName>
        <fullName evidence="3">Outer membrane lipoprotein carrier protein LolA</fullName>
    </submittedName>
</protein>
<accession>A0ABU7RE53</accession>
<keyword evidence="1 2" id="KW-0732">Signal</keyword>
<gene>
    <name evidence="3" type="ORF">V2H41_03190</name>
</gene>
<keyword evidence="4" id="KW-1185">Reference proteome</keyword>
<feature type="signal peptide" evidence="2">
    <location>
        <begin position="1"/>
        <end position="19"/>
    </location>
</feature>
<keyword evidence="3" id="KW-0449">Lipoprotein</keyword>
<dbReference type="Gene3D" id="2.50.20.10">
    <property type="entry name" value="Lipoprotein localisation LolA/LolB/LppX"/>
    <property type="match status" value="1"/>
</dbReference>
<evidence type="ECO:0000313" key="4">
    <source>
        <dbReference type="Proteomes" id="UP001357452"/>
    </source>
</evidence>
<dbReference type="InterPro" id="IPR004564">
    <property type="entry name" value="OM_lipoprot_carrier_LolA-like"/>
</dbReference>
<evidence type="ECO:0000256" key="2">
    <source>
        <dbReference type="SAM" id="SignalP"/>
    </source>
</evidence>
<evidence type="ECO:0000313" key="3">
    <source>
        <dbReference type="EMBL" id="MEE6186267.1"/>
    </source>
</evidence>
<name>A0ABU7RE53_9BACT</name>
<dbReference type="PANTHER" id="PTHR35869:SF1">
    <property type="entry name" value="OUTER-MEMBRANE LIPOPROTEIN CARRIER PROTEIN"/>
    <property type="match status" value="1"/>
</dbReference>
<proteinExistence type="predicted"/>
<feature type="chain" id="PRO_5046787530" evidence="2">
    <location>
        <begin position="20"/>
        <end position="215"/>
    </location>
</feature>
<reference evidence="3 4" key="1">
    <citation type="submission" date="2024-01" db="EMBL/GenBank/DDBJ databases">
        <title>Niabella digestum sp. nov., isolated from waste digestion system.</title>
        <authorList>
            <person name="Zhang L."/>
        </authorList>
    </citation>
    <scope>NUCLEOTIDE SEQUENCE [LARGE SCALE GENOMIC DNA]</scope>
    <source>
        <strain evidence="3 4">A18</strain>
    </source>
</reference>
<organism evidence="3 4">
    <name type="scientific">Niabella digestorum</name>
    <dbReference type="NCBI Taxonomy" id="3117701"/>
    <lineage>
        <taxon>Bacteria</taxon>
        <taxon>Pseudomonadati</taxon>
        <taxon>Bacteroidota</taxon>
        <taxon>Chitinophagia</taxon>
        <taxon>Chitinophagales</taxon>
        <taxon>Chitinophagaceae</taxon>
        <taxon>Niabella</taxon>
    </lineage>
</organism>
<dbReference type="EMBL" id="JAZGLY010000002">
    <property type="protein sequence ID" value="MEE6186267.1"/>
    <property type="molecule type" value="Genomic_DNA"/>
</dbReference>
<comment type="caution">
    <text evidence="3">The sequence shown here is derived from an EMBL/GenBank/DDBJ whole genome shotgun (WGS) entry which is preliminary data.</text>
</comment>
<dbReference type="InterPro" id="IPR029046">
    <property type="entry name" value="LolA/LolB/LppX"/>
</dbReference>
<dbReference type="PANTHER" id="PTHR35869">
    <property type="entry name" value="OUTER-MEMBRANE LIPOPROTEIN CARRIER PROTEIN"/>
    <property type="match status" value="1"/>
</dbReference>
<dbReference type="SUPFAM" id="SSF89392">
    <property type="entry name" value="Prokaryotic lipoproteins and lipoprotein localization factors"/>
    <property type="match status" value="1"/>
</dbReference>
<evidence type="ECO:0000256" key="1">
    <source>
        <dbReference type="ARBA" id="ARBA00022729"/>
    </source>
</evidence>